<dbReference type="EC" id="2.7.7.13" evidence="2"/>
<feature type="domain" description="Nucleotidyl transferase" evidence="9">
    <location>
        <begin position="7"/>
        <end position="297"/>
    </location>
</feature>
<proteinExistence type="inferred from homology"/>
<dbReference type="NCBIfam" id="TIGR01479">
    <property type="entry name" value="GMP_PMI"/>
    <property type="match status" value="1"/>
</dbReference>
<evidence type="ECO:0000256" key="8">
    <source>
        <dbReference type="RuleBase" id="RU004190"/>
    </source>
</evidence>
<keyword evidence="6" id="KW-0342">GTP-binding</keyword>
<dbReference type="CDD" id="cd02509">
    <property type="entry name" value="GDP-M1P_Guanylyltransferase"/>
    <property type="match status" value="1"/>
</dbReference>
<dbReference type="FunFam" id="3.90.550.10:FF:000046">
    <property type="entry name" value="Mannose-1-phosphate guanylyltransferase (GDP)"/>
    <property type="match status" value="1"/>
</dbReference>
<name>F0F2S4_9NEIS</name>
<keyword evidence="4 12" id="KW-0548">Nucleotidyltransferase</keyword>
<dbReference type="RefSeq" id="WP_003784685.1">
    <property type="nucleotide sequence ID" value="NZ_GL870929.1"/>
</dbReference>
<evidence type="ECO:0000313" key="13">
    <source>
        <dbReference type="Proteomes" id="UP000004088"/>
    </source>
</evidence>
<dbReference type="InterPro" id="IPR006375">
    <property type="entry name" value="Man1P_GuaTrfase/Man6P_Isoase"/>
</dbReference>
<dbReference type="FunFam" id="2.60.120.10:FF:000032">
    <property type="entry name" value="Mannose-1-phosphate guanylyltransferase/mannose-6-phosphate isomerase"/>
    <property type="match status" value="1"/>
</dbReference>
<dbReference type="InterPro" id="IPR054566">
    <property type="entry name" value="ManC/GMP-like_b-helix"/>
</dbReference>
<keyword evidence="13" id="KW-1185">Reference proteome</keyword>
<dbReference type="Pfam" id="PF01050">
    <property type="entry name" value="MannoseP_isomer"/>
    <property type="match status" value="1"/>
</dbReference>
<evidence type="ECO:0000259" key="9">
    <source>
        <dbReference type="Pfam" id="PF00483"/>
    </source>
</evidence>
<sequence>MSSPIVPVILSGGSGSRLWPLSRTAYPKQFLSLGGDCSLFQQSVARITSLVQAALPVSPPIVVTNEEHRFLVADQLKAFSWQTQIVLEPAARNTAPALTLAALAAAEQGDDPILVVTPSDHLVADNKAFVQAVCRAVGKAEDGSIVILGVTPDKPETAYGYIQAQAQEEDGIYTVAQFVEKPDAATAEYYLGAGCFYWNAGLFILKASTWLKAIEQFREDIFKAACTTWRQRSTDQLDNIRFIRPDAESFAQIPSESIDYAVMEPCAQSDIPISMVALDAGWSDLGSWDAVWQSLPKNENGNAIIGDGMAVQAQNNLIYADRKLVSVVGVDNLIVVETADAVLITDHAHSQNVKQLVGELERQIRPEVKIHRKVYRPWGWYDSVDEDERFKVKRIGVNVGASLSLQKHYHRAEHWIVVKGTAEVTRGDEVILLTENQSVYIPLGEKHRLHNVGRIPLELIEVQTGSYLEEDDIVRYQDNFGRC</sequence>
<dbReference type="GO" id="GO:0016853">
    <property type="term" value="F:isomerase activity"/>
    <property type="evidence" value="ECO:0007669"/>
    <property type="project" value="UniProtKB-KW"/>
</dbReference>
<dbReference type="SUPFAM" id="SSF53448">
    <property type="entry name" value="Nucleotide-diphospho-sugar transferases"/>
    <property type="match status" value="1"/>
</dbReference>
<dbReference type="InterPro" id="IPR001538">
    <property type="entry name" value="Man6P_isomerase-2_C"/>
</dbReference>
<comment type="similarity">
    <text evidence="1 8">Belongs to the mannose-6-phosphate isomerase type 2 family.</text>
</comment>
<dbReference type="GO" id="GO:0004475">
    <property type="term" value="F:mannose-1-phosphate guanylyltransferase (GTP) activity"/>
    <property type="evidence" value="ECO:0007669"/>
    <property type="project" value="UniProtKB-EC"/>
</dbReference>
<dbReference type="EMBL" id="AEWV01000046">
    <property type="protein sequence ID" value="EGC16086.1"/>
    <property type="molecule type" value="Genomic_DNA"/>
</dbReference>
<dbReference type="STRING" id="888741.HMPREF9098_2409"/>
<dbReference type="AlphaFoldDB" id="F0F2S4"/>
<protein>
    <recommendedName>
        <fullName evidence="2">mannose-1-phosphate guanylyltransferase</fullName>
        <ecNumber evidence="2">2.7.7.13</ecNumber>
    </recommendedName>
</protein>
<dbReference type="InterPro" id="IPR029044">
    <property type="entry name" value="Nucleotide-diphossugar_trans"/>
</dbReference>
<evidence type="ECO:0000259" key="11">
    <source>
        <dbReference type="Pfam" id="PF22640"/>
    </source>
</evidence>
<evidence type="ECO:0000256" key="2">
    <source>
        <dbReference type="ARBA" id="ARBA00012387"/>
    </source>
</evidence>
<dbReference type="GO" id="GO:0000271">
    <property type="term" value="P:polysaccharide biosynthetic process"/>
    <property type="evidence" value="ECO:0007669"/>
    <property type="project" value="InterPro"/>
</dbReference>
<organism evidence="12 13">
    <name type="scientific">Kingella denitrificans ATCC 33394</name>
    <dbReference type="NCBI Taxonomy" id="888741"/>
    <lineage>
        <taxon>Bacteria</taxon>
        <taxon>Pseudomonadati</taxon>
        <taxon>Pseudomonadota</taxon>
        <taxon>Betaproteobacteria</taxon>
        <taxon>Neisseriales</taxon>
        <taxon>Neisseriaceae</taxon>
        <taxon>Kingella</taxon>
    </lineage>
</organism>
<evidence type="ECO:0000259" key="10">
    <source>
        <dbReference type="Pfam" id="PF01050"/>
    </source>
</evidence>
<evidence type="ECO:0000256" key="6">
    <source>
        <dbReference type="ARBA" id="ARBA00023134"/>
    </source>
</evidence>
<keyword evidence="12" id="KW-0413">Isomerase</keyword>
<dbReference type="InterPro" id="IPR051161">
    <property type="entry name" value="Mannose-6P_isomerase_type2"/>
</dbReference>
<dbReference type="SUPFAM" id="SSF51182">
    <property type="entry name" value="RmlC-like cupins"/>
    <property type="match status" value="1"/>
</dbReference>
<feature type="domain" description="MannoseP isomerase/GMP-like beta-helix" evidence="11">
    <location>
        <begin position="309"/>
        <end position="360"/>
    </location>
</feature>
<evidence type="ECO:0000256" key="4">
    <source>
        <dbReference type="ARBA" id="ARBA00022695"/>
    </source>
</evidence>
<comment type="caution">
    <text evidence="12">The sequence shown here is derived from an EMBL/GenBank/DDBJ whole genome shotgun (WGS) entry which is preliminary data.</text>
</comment>
<keyword evidence="3 12" id="KW-0808">Transferase</keyword>
<dbReference type="InterPro" id="IPR014710">
    <property type="entry name" value="RmlC-like_jellyroll"/>
</dbReference>
<dbReference type="CDD" id="cd02213">
    <property type="entry name" value="cupin_PMI_typeII_C"/>
    <property type="match status" value="1"/>
</dbReference>
<evidence type="ECO:0000256" key="5">
    <source>
        <dbReference type="ARBA" id="ARBA00022741"/>
    </source>
</evidence>
<evidence type="ECO:0000256" key="3">
    <source>
        <dbReference type="ARBA" id="ARBA00022679"/>
    </source>
</evidence>
<dbReference type="InterPro" id="IPR005835">
    <property type="entry name" value="NTP_transferase_dom"/>
</dbReference>
<keyword evidence="5" id="KW-0547">Nucleotide-binding</keyword>
<reference evidence="12 13" key="1">
    <citation type="submission" date="2011-01" db="EMBL/GenBank/DDBJ databases">
        <authorList>
            <person name="Muzny D."/>
            <person name="Qin X."/>
            <person name="Deng J."/>
            <person name="Jiang H."/>
            <person name="Liu Y."/>
            <person name="Qu J."/>
            <person name="Song X.-Z."/>
            <person name="Zhang L."/>
            <person name="Thornton R."/>
            <person name="Coyle M."/>
            <person name="Francisco L."/>
            <person name="Jackson L."/>
            <person name="Javaid M."/>
            <person name="Korchina V."/>
            <person name="Kovar C."/>
            <person name="Mata R."/>
            <person name="Mathew T."/>
            <person name="Ngo R."/>
            <person name="Nguyen L."/>
            <person name="Nguyen N."/>
            <person name="Okwuonu G."/>
            <person name="Ongeri F."/>
            <person name="Pham C."/>
            <person name="Simmons D."/>
            <person name="Wilczek-Boney K."/>
            <person name="Hale W."/>
            <person name="Jakkamsetti A."/>
            <person name="Pham P."/>
            <person name="Ruth R."/>
            <person name="San Lucas F."/>
            <person name="Warren J."/>
            <person name="Zhang J."/>
            <person name="Zhao Z."/>
            <person name="Zhou C."/>
            <person name="Zhu D."/>
            <person name="Lee S."/>
            <person name="Bess C."/>
            <person name="Blankenburg K."/>
            <person name="Forbes L."/>
            <person name="Fu Q."/>
            <person name="Gubbala S."/>
            <person name="Hirani K."/>
            <person name="Jayaseelan J.C."/>
            <person name="Lara F."/>
            <person name="Munidasa M."/>
            <person name="Palculict T."/>
            <person name="Patil S."/>
            <person name="Pu L.-L."/>
            <person name="Saada N."/>
            <person name="Tang L."/>
            <person name="Weissenberger G."/>
            <person name="Zhu Y."/>
            <person name="Hemphill L."/>
            <person name="Shang Y."/>
            <person name="Youmans B."/>
            <person name="Ayvaz T."/>
            <person name="Ross M."/>
            <person name="Santibanez J."/>
            <person name="Aqrawi P."/>
            <person name="Gross S."/>
            <person name="Joshi V."/>
            <person name="Fowler G."/>
            <person name="Nazareth L."/>
            <person name="Reid J."/>
            <person name="Worley K."/>
            <person name="Petrosino J."/>
            <person name="Highlander S."/>
            <person name="Gibbs R."/>
        </authorList>
    </citation>
    <scope>NUCLEOTIDE SEQUENCE [LARGE SCALE GENOMIC DNA]</scope>
    <source>
        <strain evidence="12 13">ATCC 33394</strain>
    </source>
</reference>
<dbReference type="InterPro" id="IPR049577">
    <property type="entry name" value="GMPP_N"/>
</dbReference>
<dbReference type="Proteomes" id="UP000004088">
    <property type="component" value="Unassembled WGS sequence"/>
</dbReference>
<dbReference type="Pfam" id="PF00483">
    <property type="entry name" value="NTP_transferase"/>
    <property type="match status" value="1"/>
</dbReference>
<dbReference type="GO" id="GO:0009298">
    <property type="term" value="P:GDP-mannose biosynthetic process"/>
    <property type="evidence" value="ECO:0007669"/>
    <property type="project" value="TreeGrafter"/>
</dbReference>
<gene>
    <name evidence="12" type="primary">algA</name>
    <name evidence="12" type="ORF">HMPREF9098_2409</name>
</gene>
<dbReference type="InterPro" id="IPR011051">
    <property type="entry name" value="RmlC_Cupin_sf"/>
</dbReference>
<accession>F0F2S4</accession>
<evidence type="ECO:0000256" key="7">
    <source>
        <dbReference type="ARBA" id="ARBA00047343"/>
    </source>
</evidence>
<evidence type="ECO:0000256" key="1">
    <source>
        <dbReference type="ARBA" id="ARBA00006115"/>
    </source>
</evidence>
<dbReference type="Pfam" id="PF22640">
    <property type="entry name" value="ManC_GMP_beta-helix"/>
    <property type="match status" value="1"/>
</dbReference>
<dbReference type="HOGENOM" id="CLU_035527_1_0_4"/>
<feature type="domain" description="Mannose-6-phosphate isomerase type II C-terminal" evidence="10">
    <location>
        <begin position="365"/>
        <end position="478"/>
    </location>
</feature>
<comment type="catalytic activity">
    <reaction evidence="7">
        <text>alpha-D-mannose 1-phosphate + GTP + H(+) = GDP-alpha-D-mannose + diphosphate</text>
        <dbReference type="Rhea" id="RHEA:15229"/>
        <dbReference type="ChEBI" id="CHEBI:15378"/>
        <dbReference type="ChEBI" id="CHEBI:33019"/>
        <dbReference type="ChEBI" id="CHEBI:37565"/>
        <dbReference type="ChEBI" id="CHEBI:57527"/>
        <dbReference type="ChEBI" id="CHEBI:58409"/>
        <dbReference type="EC" id="2.7.7.13"/>
    </reaction>
</comment>
<evidence type="ECO:0000313" key="12">
    <source>
        <dbReference type="EMBL" id="EGC16086.1"/>
    </source>
</evidence>
<dbReference type="Gene3D" id="3.90.550.10">
    <property type="entry name" value="Spore Coat Polysaccharide Biosynthesis Protein SpsA, Chain A"/>
    <property type="match status" value="1"/>
</dbReference>
<dbReference type="GO" id="GO:0005525">
    <property type="term" value="F:GTP binding"/>
    <property type="evidence" value="ECO:0007669"/>
    <property type="project" value="UniProtKB-KW"/>
</dbReference>
<dbReference type="Gene3D" id="2.60.120.10">
    <property type="entry name" value="Jelly Rolls"/>
    <property type="match status" value="1"/>
</dbReference>
<dbReference type="PANTHER" id="PTHR46390:SF1">
    <property type="entry name" value="MANNOSE-1-PHOSPHATE GUANYLYLTRANSFERASE"/>
    <property type="match status" value="1"/>
</dbReference>
<dbReference type="PANTHER" id="PTHR46390">
    <property type="entry name" value="MANNOSE-1-PHOSPHATE GUANYLYLTRANSFERASE"/>
    <property type="match status" value="1"/>
</dbReference>